<accession>A0A0K0G449</accession>
<evidence type="ECO:0000313" key="3">
    <source>
        <dbReference type="WBParaSite" id="SVE_1950900.1"/>
    </source>
</evidence>
<organism evidence="2 3">
    <name type="scientific">Strongyloides venezuelensis</name>
    <name type="common">Threadworm</name>
    <dbReference type="NCBI Taxonomy" id="75913"/>
    <lineage>
        <taxon>Eukaryota</taxon>
        <taxon>Metazoa</taxon>
        <taxon>Ecdysozoa</taxon>
        <taxon>Nematoda</taxon>
        <taxon>Chromadorea</taxon>
        <taxon>Rhabditida</taxon>
        <taxon>Tylenchina</taxon>
        <taxon>Panagrolaimomorpha</taxon>
        <taxon>Strongyloidoidea</taxon>
        <taxon>Strongyloididae</taxon>
        <taxon>Strongyloides</taxon>
    </lineage>
</organism>
<dbReference type="AlphaFoldDB" id="A0A0K0G449"/>
<dbReference type="PROSITE" id="PS51450">
    <property type="entry name" value="LRR"/>
    <property type="match status" value="1"/>
</dbReference>
<keyword evidence="2" id="KW-1185">Reference proteome</keyword>
<dbReference type="WBParaSite" id="SVE_1950900.1">
    <property type="protein sequence ID" value="SVE_1950900.1"/>
    <property type="gene ID" value="SVE_1950900"/>
</dbReference>
<reference evidence="3" key="2">
    <citation type="submission" date="2015-08" db="UniProtKB">
        <authorList>
            <consortium name="WormBaseParasite"/>
        </authorList>
    </citation>
    <scope>IDENTIFICATION</scope>
</reference>
<dbReference type="SUPFAM" id="SSF52047">
    <property type="entry name" value="RNI-like"/>
    <property type="match status" value="1"/>
</dbReference>
<name>A0A0K0G449_STRVS</name>
<sequence length="457" mass="53174">MLCSINIVEDSTSQKYEDFYVYLISFEETFDNKSSEEYWGIGLKKFEPAVSSDDPPIHNITEKMNIYQKDTNKRIYQELDIIPITPNRIDEIRHNFDSHPSLATIVLTSPNKTINIINYDYEDLERFVENLSAFKNGNLQSYNGEKIKFKMKNEDKNDALNDFFDNLVDIYMNIPYSFDIIKLFKNAQELKKVVIKDTFRYDSMSIDGNNFFSITDQRVQEIINALPEHLEYFGYTYQKCSHLPETVKKFKKLVTLDLSGNYLWNLPEIVTLFPNLEKLILNDLVEPMIIVPVKLIKPLRNVSIEYSIFTPEACDDTLLLRNAEMARRLYCDCHNQKHPFKQIKDDNSSHQSRSKECSIDSAGEYSDDDNSSSDDEDVDNTFTCDGCHNKCSKDNHECFFVWGPINFFSKNIILTSSLQNPSTKVLYVYQMCEMCKIGFSGNEYSTLEKDYGFNNDV</sequence>
<evidence type="ECO:0000313" key="2">
    <source>
        <dbReference type="Proteomes" id="UP000035680"/>
    </source>
</evidence>
<proteinExistence type="predicted"/>
<reference evidence="2" key="1">
    <citation type="submission" date="2014-07" db="EMBL/GenBank/DDBJ databases">
        <authorList>
            <person name="Martin A.A"/>
            <person name="De Silva N."/>
        </authorList>
    </citation>
    <scope>NUCLEOTIDE SEQUENCE</scope>
</reference>
<dbReference type="InterPro" id="IPR032675">
    <property type="entry name" value="LRR_dom_sf"/>
</dbReference>
<protein>
    <submittedName>
        <fullName evidence="3">L domain-like protein</fullName>
    </submittedName>
</protein>
<dbReference type="Gene3D" id="3.80.10.10">
    <property type="entry name" value="Ribonuclease Inhibitor"/>
    <property type="match status" value="1"/>
</dbReference>
<feature type="compositionally biased region" description="Basic and acidic residues" evidence="1">
    <location>
        <begin position="343"/>
        <end position="358"/>
    </location>
</feature>
<dbReference type="InterPro" id="IPR001611">
    <property type="entry name" value="Leu-rich_rpt"/>
</dbReference>
<feature type="region of interest" description="Disordered" evidence="1">
    <location>
        <begin position="343"/>
        <end position="374"/>
    </location>
</feature>
<dbReference type="Proteomes" id="UP000035680">
    <property type="component" value="Unassembled WGS sequence"/>
</dbReference>
<evidence type="ECO:0000256" key="1">
    <source>
        <dbReference type="SAM" id="MobiDB-lite"/>
    </source>
</evidence>
<feature type="compositionally biased region" description="Acidic residues" evidence="1">
    <location>
        <begin position="365"/>
        <end position="374"/>
    </location>
</feature>